<keyword evidence="2" id="KW-1185">Reference proteome</keyword>
<protein>
    <submittedName>
        <fullName evidence="1">Uncharacterized protein</fullName>
    </submittedName>
</protein>
<dbReference type="Proteomes" id="UP000029267">
    <property type="component" value="Unassembled WGS sequence"/>
</dbReference>
<sequence>MQVVANREALKNRFFLTIFNNLTNYSVFLHSFHNRLTSL</sequence>
<reference evidence="1 2" key="1">
    <citation type="journal article" date="2014" name="Genome Announc.">
        <title>Draft Genome Sequence of Geobacillus icigianus Strain G1w1T Isolated from Hot Springs in the Valley of Geysers, Kamchatka (Russian Federation).</title>
        <authorList>
            <person name="Bryanskaya A.V."/>
            <person name="Rozanov A.S."/>
            <person name="Logacheva M.D."/>
            <person name="Kotenko A.V."/>
            <person name="Peltek S.E."/>
        </authorList>
    </citation>
    <scope>NUCLEOTIDE SEQUENCE [LARGE SCALE GENOMIC DNA]</scope>
    <source>
        <strain evidence="1 2">G1w1</strain>
    </source>
</reference>
<dbReference type="EMBL" id="JPYA02000001">
    <property type="protein sequence ID" value="MEB3749326.1"/>
    <property type="molecule type" value="Genomic_DNA"/>
</dbReference>
<accession>A0ABU6BBQ9</accession>
<name>A0ABU6BBQ9_9BACL</name>
<evidence type="ECO:0000313" key="1">
    <source>
        <dbReference type="EMBL" id="MEB3749326.1"/>
    </source>
</evidence>
<evidence type="ECO:0000313" key="2">
    <source>
        <dbReference type="Proteomes" id="UP000029267"/>
    </source>
</evidence>
<gene>
    <name evidence="1" type="ORF">EP10_000165</name>
</gene>
<organism evidence="1 2">
    <name type="scientific">Geobacillus icigianus</name>
    <dbReference type="NCBI Taxonomy" id="1430331"/>
    <lineage>
        <taxon>Bacteria</taxon>
        <taxon>Bacillati</taxon>
        <taxon>Bacillota</taxon>
        <taxon>Bacilli</taxon>
        <taxon>Bacillales</taxon>
        <taxon>Anoxybacillaceae</taxon>
        <taxon>Geobacillus</taxon>
    </lineage>
</organism>
<comment type="caution">
    <text evidence="1">The sequence shown here is derived from an EMBL/GenBank/DDBJ whole genome shotgun (WGS) entry which is preliminary data.</text>
</comment>
<proteinExistence type="predicted"/>